<gene>
    <name evidence="2" type="ORF">FK529_09650</name>
</gene>
<accession>A0A5C5RAX3</accession>
<protein>
    <submittedName>
        <fullName evidence="2">Uncharacterized protein</fullName>
    </submittedName>
</protein>
<dbReference type="OrthoDB" id="4774656at2"/>
<feature type="chain" id="PRO_5038831236" evidence="1">
    <location>
        <begin position="28"/>
        <end position="141"/>
    </location>
</feature>
<organism evidence="2 3">
    <name type="scientific">Tsukamurella asaccharolytica</name>
    <dbReference type="NCBI Taxonomy" id="2592067"/>
    <lineage>
        <taxon>Bacteria</taxon>
        <taxon>Bacillati</taxon>
        <taxon>Actinomycetota</taxon>
        <taxon>Actinomycetes</taxon>
        <taxon>Mycobacteriales</taxon>
        <taxon>Tsukamurellaceae</taxon>
        <taxon>Tsukamurella</taxon>
    </lineage>
</organism>
<reference evidence="2 3" key="1">
    <citation type="submission" date="2019-06" db="EMBL/GenBank/DDBJ databases">
        <title>Tsukamurella conjunctivitidis sp. nov., Tsukamurella assacharolytica sp. nov. and Tsukamurella sputae sp. nov. isolated from patients with conjunctivitis, bacteraemia (lymphoma) and respiratory infection (sputum) in Hong Kong.</title>
        <authorList>
            <person name="Teng J.L.L."/>
            <person name="Lee H.H."/>
            <person name="Fong J.Y.H."/>
            <person name="Fok K.M.N."/>
            <person name="Lau S.K.P."/>
            <person name="Woo P.C.Y."/>
        </authorList>
    </citation>
    <scope>NUCLEOTIDE SEQUENCE [LARGE SCALE GENOMIC DNA]</scope>
    <source>
        <strain evidence="2 3">HKU71</strain>
    </source>
</reference>
<dbReference type="EMBL" id="VIGW01000004">
    <property type="protein sequence ID" value="TWS19453.1"/>
    <property type="molecule type" value="Genomic_DNA"/>
</dbReference>
<keyword evidence="1" id="KW-0732">Signal</keyword>
<name>A0A5C5RAX3_9ACTN</name>
<keyword evidence="3" id="KW-1185">Reference proteome</keyword>
<proteinExistence type="predicted"/>
<dbReference type="RefSeq" id="WP_146560777.1">
    <property type="nucleotide sequence ID" value="NZ_VIGW01000004.1"/>
</dbReference>
<sequence>MHVTRTSVIGAASTALLTAALAPAAGADVGSLCANDPNGIVAYAANAVRQQAPAPPAVIPGEMGVSVIPTPWKDADWNASLRWRNLDTGAQGSVSTAPLSDGLAIFDRVPTQPGTVVFTVRTERIGIDPPALECHSSVRIS</sequence>
<feature type="signal peptide" evidence="1">
    <location>
        <begin position="1"/>
        <end position="27"/>
    </location>
</feature>
<dbReference type="Proteomes" id="UP000317291">
    <property type="component" value="Unassembled WGS sequence"/>
</dbReference>
<evidence type="ECO:0000256" key="1">
    <source>
        <dbReference type="SAM" id="SignalP"/>
    </source>
</evidence>
<evidence type="ECO:0000313" key="3">
    <source>
        <dbReference type="Proteomes" id="UP000317291"/>
    </source>
</evidence>
<evidence type="ECO:0000313" key="2">
    <source>
        <dbReference type="EMBL" id="TWS19453.1"/>
    </source>
</evidence>
<dbReference type="AlphaFoldDB" id="A0A5C5RAX3"/>
<comment type="caution">
    <text evidence="2">The sequence shown here is derived from an EMBL/GenBank/DDBJ whole genome shotgun (WGS) entry which is preliminary data.</text>
</comment>